<gene>
    <name evidence="7" type="ORF">JOC95_001589</name>
</gene>
<dbReference type="InterPro" id="IPR001789">
    <property type="entry name" value="Sig_transdc_resp-reg_receiver"/>
</dbReference>
<dbReference type="InterPro" id="IPR039420">
    <property type="entry name" value="WalR-like"/>
</dbReference>
<keyword evidence="3" id="KW-0238">DNA-binding</keyword>
<dbReference type="Gene3D" id="3.40.50.2300">
    <property type="match status" value="1"/>
</dbReference>
<organism evidence="7 8">
    <name type="scientific">Sutcliffiella tianshenii</name>
    <dbReference type="NCBI Taxonomy" id="1463404"/>
    <lineage>
        <taxon>Bacteria</taxon>
        <taxon>Bacillati</taxon>
        <taxon>Bacillota</taxon>
        <taxon>Bacilli</taxon>
        <taxon>Bacillales</taxon>
        <taxon>Bacillaceae</taxon>
        <taxon>Sutcliffiella</taxon>
    </lineage>
</organism>
<name>A0ABS2NYH2_9BACI</name>
<evidence type="ECO:0000256" key="5">
    <source>
        <dbReference type="PROSITE-ProRule" id="PRU00169"/>
    </source>
</evidence>
<evidence type="ECO:0000313" key="7">
    <source>
        <dbReference type="EMBL" id="MBM7619737.1"/>
    </source>
</evidence>
<keyword evidence="2" id="KW-0805">Transcription regulation</keyword>
<comment type="caution">
    <text evidence="7">The sequence shown here is derived from an EMBL/GenBank/DDBJ whole genome shotgun (WGS) entry which is preliminary data.</text>
</comment>
<dbReference type="InterPro" id="IPR011006">
    <property type="entry name" value="CheY-like_superfamily"/>
</dbReference>
<evidence type="ECO:0000256" key="3">
    <source>
        <dbReference type="ARBA" id="ARBA00023125"/>
    </source>
</evidence>
<dbReference type="EMBL" id="JAFBED010000003">
    <property type="protein sequence ID" value="MBM7619737.1"/>
    <property type="molecule type" value="Genomic_DNA"/>
</dbReference>
<evidence type="ECO:0000313" key="8">
    <source>
        <dbReference type="Proteomes" id="UP000737402"/>
    </source>
</evidence>
<feature type="modified residue" description="4-aspartylphosphate" evidence="5">
    <location>
        <position position="54"/>
    </location>
</feature>
<evidence type="ECO:0000256" key="2">
    <source>
        <dbReference type="ARBA" id="ARBA00023015"/>
    </source>
</evidence>
<dbReference type="Proteomes" id="UP000737402">
    <property type="component" value="Unassembled WGS sequence"/>
</dbReference>
<dbReference type="PANTHER" id="PTHR43214">
    <property type="entry name" value="TWO-COMPONENT RESPONSE REGULATOR"/>
    <property type="match status" value="1"/>
</dbReference>
<keyword evidence="1 5" id="KW-0597">Phosphoprotein</keyword>
<dbReference type="PANTHER" id="PTHR43214:SF42">
    <property type="entry name" value="TRANSCRIPTIONAL REGULATORY PROTEIN DESR"/>
    <property type="match status" value="1"/>
</dbReference>
<reference evidence="7 8" key="1">
    <citation type="submission" date="2021-01" db="EMBL/GenBank/DDBJ databases">
        <title>Genomic Encyclopedia of Type Strains, Phase IV (KMG-IV): sequencing the most valuable type-strain genomes for metagenomic binning, comparative biology and taxonomic classification.</title>
        <authorList>
            <person name="Goeker M."/>
        </authorList>
    </citation>
    <scope>NUCLEOTIDE SEQUENCE [LARGE SCALE GENOMIC DNA]</scope>
    <source>
        <strain evidence="7 8">DSM 25879</strain>
    </source>
</reference>
<dbReference type="PROSITE" id="PS50110">
    <property type="entry name" value="RESPONSE_REGULATORY"/>
    <property type="match status" value="1"/>
</dbReference>
<sequence>MIRIVIAEDQEMLLGTIGCLLDLEDDMEVVGQARNGEEALRMVEKMKPDICIMDVEMPQMSGLEAAENLKESACKVIIMTTFARDGYFLRARNAGVRGYLLKDGPSEELVDAVRLILEGKRIFAPDLADDALELLDNAAEEEKVILRPTPIRAVKNYLSNIVS</sequence>
<keyword evidence="4" id="KW-0804">Transcription</keyword>
<dbReference type="CDD" id="cd19930">
    <property type="entry name" value="REC_DesR-like"/>
    <property type="match status" value="1"/>
</dbReference>
<evidence type="ECO:0000256" key="1">
    <source>
        <dbReference type="ARBA" id="ARBA00022553"/>
    </source>
</evidence>
<dbReference type="SMART" id="SM00448">
    <property type="entry name" value="REC"/>
    <property type="match status" value="1"/>
</dbReference>
<proteinExistence type="predicted"/>
<keyword evidence="8" id="KW-1185">Reference proteome</keyword>
<dbReference type="Pfam" id="PF00072">
    <property type="entry name" value="Response_reg"/>
    <property type="match status" value="1"/>
</dbReference>
<protein>
    <submittedName>
        <fullName evidence="7">Two-component system response regulator DesR</fullName>
    </submittedName>
</protein>
<evidence type="ECO:0000259" key="6">
    <source>
        <dbReference type="PROSITE" id="PS50110"/>
    </source>
</evidence>
<feature type="domain" description="Response regulatory" evidence="6">
    <location>
        <begin position="3"/>
        <end position="117"/>
    </location>
</feature>
<dbReference type="SUPFAM" id="SSF52172">
    <property type="entry name" value="CheY-like"/>
    <property type="match status" value="1"/>
</dbReference>
<accession>A0ABS2NYH2</accession>
<evidence type="ECO:0000256" key="4">
    <source>
        <dbReference type="ARBA" id="ARBA00023163"/>
    </source>
</evidence>